<proteinExistence type="predicted"/>
<sequence>MEEMSCFSYFYYGEDEEFNHGKTRYGRAKEARPTVNPNVSRLSSSLLFV</sequence>
<comment type="caution">
    <text evidence="1">The sequence shown here is derived from an EMBL/GenBank/DDBJ whole genome shotgun (WGS) entry which is preliminary data.</text>
</comment>
<organism evidence="1 2">
    <name type="scientific">Stephania cephalantha</name>
    <dbReference type="NCBI Taxonomy" id="152367"/>
    <lineage>
        <taxon>Eukaryota</taxon>
        <taxon>Viridiplantae</taxon>
        <taxon>Streptophyta</taxon>
        <taxon>Embryophyta</taxon>
        <taxon>Tracheophyta</taxon>
        <taxon>Spermatophyta</taxon>
        <taxon>Magnoliopsida</taxon>
        <taxon>Ranunculales</taxon>
        <taxon>Menispermaceae</taxon>
        <taxon>Menispermoideae</taxon>
        <taxon>Cissampelideae</taxon>
        <taxon>Stephania</taxon>
    </lineage>
</organism>
<accession>A0AAP0ISA0</accession>
<protein>
    <submittedName>
        <fullName evidence="1">Uncharacterized protein</fullName>
    </submittedName>
</protein>
<evidence type="ECO:0000313" key="2">
    <source>
        <dbReference type="Proteomes" id="UP001419268"/>
    </source>
</evidence>
<dbReference type="AlphaFoldDB" id="A0AAP0ISA0"/>
<name>A0AAP0ISA0_9MAGN</name>
<keyword evidence="2" id="KW-1185">Reference proteome</keyword>
<gene>
    <name evidence="1" type="ORF">Scep_018171</name>
</gene>
<dbReference type="EMBL" id="JBBNAG010000007">
    <property type="protein sequence ID" value="KAK9120078.1"/>
    <property type="molecule type" value="Genomic_DNA"/>
</dbReference>
<dbReference type="Proteomes" id="UP001419268">
    <property type="component" value="Unassembled WGS sequence"/>
</dbReference>
<reference evidence="1 2" key="1">
    <citation type="submission" date="2024-01" db="EMBL/GenBank/DDBJ databases">
        <title>Genome assemblies of Stephania.</title>
        <authorList>
            <person name="Yang L."/>
        </authorList>
    </citation>
    <scope>NUCLEOTIDE SEQUENCE [LARGE SCALE GENOMIC DNA]</scope>
    <source>
        <strain evidence="1">JXDWG</strain>
        <tissue evidence="1">Leaf</tissue>
    </source>
</reference>
<evidence type="ECO:0000313" key="1">
    <source>
        <dbReference type="EMBL" id="KAK9120078.1"/>
    </source>
</evidence>